<dbReference type="Pfam" id="PF01476">
    <property type="entry name" value="LysM"/>
    <property type="match status" value="1"/>
</dbReference>
<dbReference type="CDD" id="cd00118">
    <property type="entry name" value="LysM"/>
    <property type="match status" value="1"/>
</dbReference>
<gene>
    <name evidence="4" type="ORF">Q8A64_07415</name>
</gene>
<keyword evidence="2" id="KW-0732">Signal</keyword>
<proteinExistence type="predicted"/>
<feature type="compositionally biased region" description="Low complexity" evidence="1">
    <location>
        <begin position="144"/>
        <end position="156"/>
    </location>
</feature>
<dbReference type="InterPro" id="IPR018392">
    <property type="entry name" value="LysM"/>
</dbReference>
<dbReference type="InterPro" id="IPR020012">
    <property type="entry name" value="LysM_FimV"/>
</dbReference>
<feature type="region of interest" description="Disordered" evidence="1">
    <location>
        <begin position="736"/>
        <end position="811"/>
    </location>
</feature>
<dbReference type="InterPro" id="IPR036779">
    <property type="entry name" value="LysM_dom_sf"/>
</dbReference>
<dbReference type="RefSeq" id="WP_338436170.1">
    <property type="nucleotide sequence ID" value="NZ_JAUYVH010000003.1"/>
</dbReference>
<feature type="domain" description="LysM" evidence="3">
    <location>
        <begin position="219"/>
        <end position="274"/>
    </location>
</feature>
<feature type="region of interest" description="Disordered" evidence="1">
    <location>
        <begin position="313"/>
        <end position="346"/>
    </location>
</feature>
<feature type="region of interest" description="Disordered" evidence="1">
    <location>
        <begin position="402"/>
        <end position="516"/>
    </location>
</feature>
<feature type="compositionally biased region" description="Basic and acidic residues" evidence="1">
    <location>
        <begin position="402"/>
        <end position="419"/>
    </location>
</feature>
<evidence type="ECO:0000256" key="2">
    <source>
        <dbReference type="SAM" id="SignalP"/>
    </source>
</evidence>
<feature type="region of interest" description="Disordered" evidence="1">
    <location>
        <begin position="688"/>
        <end position="714"/>
    </location>
</feature>
<dbReference type="PANTHER" id="PTHR48125:SF10">
    <property type="entry name" value="OS12G0136300 PROTEIN"/>
    <property type="match status" value="1"/>
</dbReference>
<comment type="caution">
    <text evidence="4">The sequence shown here is derived from an EMBL/GenBank/DDBJ whole genome shotgun (WGS) entry which is preliminary data.</text>
</comment>
<feature type="compositionally biased region" description="Low complexity" evidence="1">
    <location>
        <begin position="426"/>
        <end position="454"/>
    </location>
</feature>
<dbReference type="InterPro" id="IPR020011">
    <property type="entry name" value="FimV_C"/>
</dbReference>
<dbReference type="InterPro" id="IPR057840">
    <property type="entry name" value="FimV_N"/>
</dbReference>
<feature type="compositionally biased region" description="Low complexity" evidence="1">
    <location>
        <begin position="356"/>
        <end position="369"/>
    </location>
</feature>
<dbReference type="PANTHER" id="PTHR48125">
    <property type="entry name" value="LP07818P1"/>
    <property type="match status" value="1"/>
</dbReference>
<dbReference type="NCBIfam" id="TIGR03504">
    <property type="entry name" value="FimV_Cterm"/>
    <property type="match status" value="1"/>
</dbReference>
<reference evidence="4 5" key="1">
    <citation type="submission" date="2023-08" db="EMBL/GenBank/DDBJ databases">
        <title>Oxalobacteraceae gen .nov., isolated from river sludge outside the plant.</title>
        <authorList>
            <person name="Zhao S.Y."/>
        </authorList>
    </citation>
    <scope>NUCLEOTIDE SEQUENCE [LARGE SCALE GENOMIC DNA]</scope>
    <source>
        <strain evidence="4 5">R-40</strain>
    </source>
</reference>
<dbReference type="SMART" id="SM00257">
    <property type="entry name" value="LysM"/>
    <property type="match status" value="1"/>
</dbReference>
<feature type="chain" id="PRO_5045999494" evidence="2">
    <location>
        <begin position="25"/>
        <end position="980"/>
    </location>
</feature>
<evidence type="ECO:0000313" key="5">
    <source>
        <dbReference type="Proteomes" id="UP001225596"/>
    </source>
</evidence>
<dbReference type="Proteomes" id="UP001225596">
    <property type="component" value="Unassembled WGS sequence"/>
</dbReference>
<feature type="signal peptide" evidence="2">
    <location>
        <begin position="1"/>
        <end position="24"/>
    </location>
</feature>
<evidence type="ECO:0000259" key="3">
    <source>
        <dbReference type="PROSITE" id="PS51782"/>
    </source>
</evidence>
<protein>
    <submittedName>
        <fullName evidence="4">FimV/HubP family polar landmark protein</fullName>
    </submittedName>
</protein>
<evidence type="ECO:0000256" key="1">
    <source>
        <dbReference type="SAM" id="MobiDB-lite"/>
    </source>
</evidence>
<feature type="compositionally biased region" description="Basic and acidic residues" evidence="1">
    <location>
        <begin position="317"/>
        <end position="335"/>
    </location>
</feature>
<dbReference type="NCBIfam" id="TIGR03505">
    <property type="entry name" value="FimV_core"/>
    <property type="match status" value="1"/>
</dbReference>
<keyword evidence="5" id="KW-1185">Reference proteome</keyword>
<evidence type="ECO:0000313" key="4">
    <source>
        <dbReference type="EMBL" id="MDQ9170242.1"/>
    </source>
</evidence>
<feature type="region of interest" description="Disordered" evidence="1">
    <location>
        <begin position="825"/>
        <end position="847"/>
    </location>
</feature>
<dbReference type="Gene3D" id="1.20.58.2200">
    <property type="match status" value="1"/>
</dbReference>
<dbReference type="EMBL" id="JAUYVH010000003">
    <property type="protein sequence ID" value="MDQ9170242.1"/>
    <property type="molecule type" value="Genomic_DNA"/>
</dbReference>
<feature type="region of interest" description="Disordered" evidence="1">
    <location>
        <begin position="356"/>
        <end position="375"/>
    </location>
</feature>
<dbReference type="InterPro" id="IPR038440">
    <property type="entry name" value="FimV_C_sf"/>
</dbReference>
<accession>A0ABU1BMP4</accession>
<dbReference type="Gene3D" id="3.10.350.10">
    <property type="entry name" value="LysM domain"/>
    <property type="match status" value="1"/>
</dbReference>
<feature type="compositionally biased region" description="Basic and acidic residues" evidence="1">
    <location>
        <begin position="202"/>
        <end position="223"/>
    </location>
</feature>
<name>A0ABU1BMP4_9BURK</name>
<organism evidence="4 5">
    <name type="scientific">Keguizhuia sedimenti</name>
    <dbReference type="NCBI Taxonomy" id="3064264"/>
    <lineage>
        <taxon>Bacteria</taxon>
        <taxon>Pseudomonadati</taxon>
        <taxon>Pseudomonadota</taxon>
        <taxon>Betaproteobacteria</taxon>
        <taxon>Burkholderiales</taxon>
        <taxon>Oxalobacteraceae</taxon>
        <taxon>Keguizhuia</taxon>
    </lineage>
</organism>
<dbReference type="Pfam" id="PF25800">
    <property type="entry name" value="FimV_N"/>
    <property type="match status" value="1"/>
</dbReference>
<dbReference type="PROSITE" id="PS51782">
    <property type="entry name" value="LYSM"/>
    <property type="match status" value="1"/>
</dbReference>
<feature type="region of interest" description="Disordered" evidence="1">
    <location>
        <begin position="144"/>
        <end position="223"/>
    </location>
</feature>
<sequence>MSFNLKAMPVAVATALLFSGGAYAAGLGKLTVLSSLGQPLHAEIELTSVSKEEAESLTVKLASMDAFRQANIEFNPALFSLRFATEKRGARQVVRVTSSQPINEPFVDMLLELGGANNRLVREYTFLLDPADLRKTQPVQLASPAAPVAPSTPIASGSPAVQTEAVASPAPAEKSAIVSKPQAAPQASAKRGASVATQENADTAKTDKADKAEKTAVQDQYKTKQGDTLGKIANQFVHEGISLDQMLVALQRANPNAFIGNNINRLKSGQILSIPSAETAGAIPTAEARKIVVAQSADFNNYRDKLAAQVSAATAQKSDEAKQSDGGKITAKVEEPSTAASEAKDKLKLSNSGAGALSGAAKAGALPAGTEDKIAKDKAIADADARVKELEKNVSELQKLLEVKSKDLADKQKQADAGKSDSNAKPATAPSAQQPPQAASAPVPATPTPATSSTNVAQNDPLAPQAETATPEPGTPASDAPKASEPAPANTEAKPEVPPPAPAAPAAKKKVVVPPPVPVPEPSFVDDLLENPMMLGAGAALLALLGGLGFYTARRRKQNAVFQDSTMLNESSLKSNSLFASTGGQSVDTNNSVFNSNFAPSASQLDTNEVDPVAEADVYIAYGRDAQAEEILREALRTQPERNAVRIKLLEIYAQRKDARAFETMASELYSLTKGKGEDWEQAANLGASIDPKNPMYAGGKPSDNKGSASDKLTAPTEQLDELDLAALLNTTRGAEPAQAKEMAMADTTPVAQKKTASEEPVIQSPVAEKELSLPEEKEENFVDFLNEPAPAVKPEMPKAESAEPDAPAGLDFDFDLSSFGLKVAEPPASQPTVNTAEEKDSNGLDFDFQLDDKKTVKLDENDFSIDAASGDKASEELSALDLDMPDLPDTSTSAPAVPPLDLSGISLDLCETGADTAVVPDDADTEISNAAEMATKLDLALAYQEIGDKEGARELLDEVIKGGTADQIDKAKAMLQKLS</sequence>